<dbReference type="GO" id="GO:0005948">
    <property type="term" value="C:acetolactate synthase complex"/>
    <property type="evidence" value="ECO:0007669"/>
    <property type="project" value="TreeGrafter"/>
</dbReference>
<comment type="cofactor">
    <cofactor evidence="14">
        <name>thiamine diphosphate</name>
        <dbReference type="ChEBI" id="CHEBI:58937"/>
    </cofactor>
    <text evidence="14">Binds 1 thiamine pyrophosphate per subunit.</text>
</comment>
<dbReference type="InterPro" id="IPR039368">
    <property type="entry name" value="AHAS_TPP"/>
</dbReference>
<dbReference type="EMBL" id="JABAFV010000013">
    <property type="protein sequence ID" value="NME50237.1"/>
    <property type="molecule type" value="Genomic_DNA"/>
</dbReference>
<dbReference type="FunFam" id="3.40.50.1220:FF:000008">
    <property type="entry name" value="Acetolactate synthase"/>
    <property type="match status" value="1"/>
</dbReference>
<comment type="cofactor">
    <cofactor evidence="14">
        <name>Mg(2+)</name>
        <dbReference type="ChEBI" id="CHEBI:18420"/>
    </cofactor>
    <text evidence="14">Binds 1 Mg(2+) ion per subunit.</text>
</comment>
<evidence type="ECO:0000256" key="10">
    <source>
        <dbReference type="ARBA" id="ARBA00022842"/>
    </source>
</evidence>
<dbReference type="UniPathway" id="UPA00049">
    <property type="reaction ID" value="UER00059"/>
</dbReference>
<organism evidence="18 19">
    <name type="scientific">Enterococcus cecorum</name>
    <dbReference type="NCBI Taxonomy" id="44008"/>
    <lineage>
        <taxon>Bacteria</taxon>
        <taxon>Bacillati</taxon>
        <taxon>Bacillota</taxon>
        <taxon>Bacilli</taxon>
        <taxon>Lactobacillales</taxon>
        <taxon>Enterococcaceae</taxon>
        <taxon>Enterococcus</taxon>
    </lineage>
</organism>
<dbReference type="GO" id="GO:0000287">
    <property type="term" value="F:magnesium ion binding"/>
    <property type="evidence" value="ECO:0007669"/>
    <property type="project" value="UniProtKB-UniRule"/>
</dbReference>
<comment type="catalytic activity">
    <reaction evidence="13 14">
        <text>2 pyruvate + H(+) = (2S)-2-acetolactate + CO2</text>
        <dbReference type="Rhea" id="RHEA:25249"/>
        <dbReference type="ChEBI" id="CHEBI:15361"/>
        <dbReference type="ChEBI" id="CHEBI:15378"/>
        <dbReference type="ChEBI" id="CHEBI:16526"/>
        <dbReference type="ChEBI" id="CHEBI:58476"/>
        <dbReference type="EC" id="2.2.1.6"/>
    </reaction>
</comment>
<dbReference type="GO" id="GO:0003984">
    <property type="term" value="F:acetolactate synthase activity"/>
    <property type="evidence" value="ECO:0007669"/>
    <property type="project" value="UniProtKB-EC"/>
</dbReference>
<dbReference type="SUPFAM" id="SSF52518">
    <property type="entry name" value="Thiamin diphosphate-binding fold (THDP-binding)"/>
    <property type="match status" value="2"/>
</dbReference>
<evidence type="ECO:0000256" key="11">
    <source>
        <dbReference type="ARBA" id="ARBA00023052"/>
    </source>
</evidence>
<dbReference type="Proteomes" id="UP000588071">
    <property type="component" value="Unassembled WGS sequence"/>
</dbReference>
<dbReference type="PANTHER" id="PTHR18968">
    <property type="entry name" value="THIAMINE PYROPHOSPHATE ENZYMES"/>
    <property type="match status" value="1"/>
</dbReference>
<keyword evidence="7 14" id="KW-0808">Transferase</keyword>
<dbReference type="RefSeq" id="WP_168931393.1">
    <property type="nucleotide sequence ID" value="NZ_JABAFV010000013.1"/>
</dbReference>
<dbReference type="InterPro" id="IPR012000">
    <property type="entry name" value="Thiamin_PyroP_enz_cen_dom"/>
</dbReference>
<dbReference type="CDD" id="cd02015">
    <property type="entry name" value="TPP_AHAS"/>
    <property type="match status" value="1"/>
</dbReference>
<evidence type="ECO:0000256" key="8">
    <source>
        <dbReference type="ARBA" id="ARBA00022723"/>
    </source>
</evidence>
<dbReference type="Pfam" id="PF02776">
    <property type="entry name" value="TPP_enzyme_N"/>
    <property type="match status" value="1"/>
</dbReference>
<dbReference type="CDD" id="cd07035">
    <property type="entry name" value="TPP_PYR_POX_like"/>
    <property type="match status" value="1"/>
</dbReference>
<keyword evidence="11 14" id="KW-0786">Thiamine pyrophosphate</keyword>
<dbReference type="NCBIfam" id="TIGR00118">
    <property type="entry name" value="acolac_lg"/>
    <property type="match status" value="1"/>
</dbReference>
<dbReference type="Gene3D" id="3.40.50.1220">
    <property type="entry name" value="TPP-binding domain"/>
    <property type="match status" value="1"/>
</dbReference>
<keyword evidence="8 14" id="KW-0479">Metal-binding</keyword>
<name>A0A7X9NMW8_9ENTE</name>
<dbReference type="FunFam" id="3.40.50.970:FF:000016">
    <property type="entry name" value="Acetolactate synthase"/>
    <property type="match status" value="1"/>
</dbReference>
<dbReference type="Gene3D" id="3.40.50.970">
    <property type="match status" value="2"/>
</dbReference>
<evidence type="ECO:0000259" key="16">
    <source>
        <dbReference type="Pfam" id="PF02775"/>
    </source>
</evidence>
<dbReference type="InterPro" id="IPR029035">
    <property type="entry name" value="DHS-like_NAD/FAD-binding_dom"/>
</dbReference>
<protein>
    <recommendedName>
        <fullName evidence="4 14">Acetolactate synthase</fullName>
        <ecNumber evidence="4 14">2.2.1.6</ecNumber>
    </recommendedName>
</protein>
<gene>
    <name evidence="18" type="primary">ilvB</name>
    <name evidence="18" type="ORF">HF857_08395</name>
</gene>
<dbReference type="PROSITE" id="PS00187">
    <property type="entry name" value="TPP_ENZYMES"/>
    <property type="match status" value="1"/>
</dbReference>
<proteinExistence type="inferred from homology"/>
<dbReference type="InterPro" id="IPR045229">
    <property type="entry name" value="TPP_enz"/>
</dbReference>
<evidence type="ECO:0000256" key="14">
    <source>
        <dbReference type="RuleBase" id="RU003591"/>
    </source>
</evidence>
<dbReference type="EC" id="2.2.1.6" evidence="4 14"/>
<evidence type="ECO:0000313" key="19">
    <source>
        <dbReference type="Proteomes" id="UP000588071"/>
    </source>
</evidence>
<sequence>MENQTKLNGSELLLECLKKEKVELIFGYPGGAVLPLYDAMYDFEIPNVLTRHEQGAVHAAEGYAKVTGKPGVVVVTSGPGATNAITGIADAMSDSLPLVVITGQVGTGGIGTDAFQEADILGITLPITKHNFQVRDVNDLQRIVHEAFHIASTGRPGPVVIDLPKDISQSMGEFLEHFEVDIPSYQPNTSASLPQIEKVMKQLKRAKKPLLLVGAGVSYANATEELRTFVDKYQIPVVETMMALGTVPSKHPLNLGMGGMHGTYAANMALSTCDYLINIGSRFADRLATSPNSFAPNAKIAHIDIDPAEIGKVIRTDIPVVADAKDALEKMLALDTKPGNYSEWIAECQERETKHPLYYDETDEEIKPQRVVEIVGEITDSKAYVVTDVGQHQMWVSQFYPFSFPRQMITSGGLGTMGYGIPAGIGVKFAHPKSQVVVFVGDGGFQMTNQEFAILNEHNLDIKFVLMNNHVLGMVHQWQEKFHGARFSSSEFKTQPDFMKLAEAYHVKGVRLSNPKTIEEDLKATFALEGPVLIEVEIPAQEHVLPMVAAGAPNHKMIGVK</sequence>
<dbReference type="PANTHER" id="PTHR18968:SF13">
    <property type="entry name" value="ACETOLACTATE SYNTHASE CATALYTIC SUBUNIT, MITOCHONDRIAL"/>
    <property type="match status" value="1"/>
</dbReference>
<evidence type="ECO:0000256" key="13">
    <source>
        <dbReference type="ARBA" id="ARBA00048670"/>
    </source>
</evidence>
<comment type="pathway">
    <text evidence="2 14">Amino-acid biosynthesis; L-valine biosynthesis; L-valine from pyruvate: step 1/4.</text>
</comment>
<keyword evidence="5 14" id="KW-0028">Amino-acid biosynthesis</keyword>
<accession>A0A7X9NMW8</accession>
<dbReference type="SUPFAM" id="SSF52467">
    <property type="entry name" value="DHS-like NAD/FAD-binding domain"/>
    <property type="match status" value="1"/>
</dbReference>
<keyword evidence="9" id="KW-0274">FAD</keyword>
<keyword evidence="6" id="KW-0285">Flavoprotein</keyword>
<dbReference type="GO" id="GO:0009097">
    <property type="term" value="P:isoleucine biosynthetic process"/>
    <property type="evidence" value="ECO:0007669"/>
    <property type="project" value="UniProtKB-UniPathway"/>
</dbReference>
<comment type="pathway">
    <text evidence="1 14">Amino-acid biosynthesis; L-isoleucine biosynthesis; L-isoleucine from 2-oxobutanoate: step 1/4.</text>
</comment>
<reference evidence="18 19" key="1">
    <citation type="submission" date="2020-04" db="EMBL/GenBank/DDBJ databases">
        <authorList>
            <person name="Hitch T.C.A."/>
            <person name="Wylensek D."/>
            <person name="Clavel T."/>
        </authorList>
    </citation>
    <scope>NUCLEOTIDE SEQUENCE [LARGE SCALE GENOMIC DNA]</scope>
    <source>
        <strain evidence="18 19">WCA-380-WT-3C</strain>
    </source>
</reference>
<dbReference type="FunFam" id="3.40.50.970:FF:000007">
    <property type="entry name" value="Acetolactate synthase"/>
    <property type="match status" value="1"/>
</dbReference>
<dbReference type="GO" id="GO:0030976">
    <property type="term" value="F:thiamine pyrophosphate binding"/>
    <property type="evidence" value="ECO:0007669"/>
    <property type="project" value="UniProtKB-UniRule"/>
</dbReference>
<comment type="caution">
    <text evidence="18">The sequence shown here is derived from an EMBL/GenBank/DDBJ whole genome shotgun (WGS) entry which is preliminary data.</text>
</comment>
<evidence type="ECO:0000256" key="4">
    <source>
        <dbReference type="ARBA" id="ARBA00013145"/>
    </source>
</evidence>
<keyword evidence="12 14" id="KW-0100">Branched-chain amino acid biosynthesis</keyword>
<dbReference type="Pfam" id="PF02775">
    <property type="entry name" value="TPP_enzyme_C"/>
    <property type="match status" value="1"/>
</dbReference>
<dbReference type="InterPro" id="IPR012846">
    <property type="entry name" value="Acetolactate_synth_lsu"/>
</dbReference>
<dbReference type="InterPro" id="IPR012001">
    <property type="entry name" value="Thiamin_PyroP_enz_TPP-bd_dom"/>
</dbReference>
<comment type="similarity">
    <text evidence="3 14">Belongs to the TPP enzyme family.</text>
</comment>
<dbReference type="InterPro" id="IPR029061">
    <property type="entry name" value="THDP-binding"/>
</dbReference>
<evidence type="ECO:0000256" key="9">
    <source>
        <dbReference type="ARBA" id="ARBA00022827"/>
    </source>
</evidence>
<dbReference type="GO" id="GO:0050660">
    <property type="term" value="F:flavin adenine dinucleotide binding"/>
    <property type="evidence" value="ECO:0007669"/>
    <property type="project" value="InterPro"/>
</dbReference>
<keyword evidence="10 14" id="KW-0460">Magnesium</keyword>
<evidence type="ECO:0000259" key="15">
    <source>
        <dbReference type="Pfam" id="PF00205"/>
    </source>
</evidence>
<dbReference type="InterPro" id="IPR011766">
    <property type="entry name" value="TPP_enzyme_TPP-bd"/>
</dbReference>
<dbReference type="Pfam" id="PF00205">
    <property type="entry name" value="TPP_enzyme_M"/>
    <property type="match status" value="1"/>
</dbReference>
<feature type="domain" description="Thiamine pyrophosphate enzyme N-terminal TPP-binding" evidence="17">
    <location>
        <begin position="8"/>
        <end position="121"/>
    </location>
</feature>
<dbReference type="AlphaFoldDB" id="A0A7X9NMW8"/>
<evidence type="ECO:0000256" key="6">
    <source>
        <dbReference type="ARBA" id="ARBA00022630"/>
    </source>
</evidence>
<evidence type="ECO:0000256" key="12">
    <source>
        <dbReference type="ARBA" id="ARBA00023304"/>
    </source>
</evidence>
<feature type="domain" description="Thiamine pyrophosphate enzyme TPP-binding" evidence="16">
    <location>
        <begin position="388"/>
        <end position="536"/>
    </location>
</feature>
<evidence type="ECO:0000256" key="1">
    <source>
        <dbReference type="ARBA" id="ARBA00004974"/>
    </source>
</evidence>
<dbReference type="InterPro" id="IPR000399">
    <property type="entry name" value="TPP-bd_CS"/>
</dbReference>
<evidence type="ECO:0000256" key="7">
    <source>
        <dbReference type="ARBA" id="ARBA00022679"/>
    </source>
</evidence>
<dbReference type="UniPathway" id="UPA00047">
    <property type="reaction ID" value="UER00055"/>
</dbReference>
<evidence type="ECO:0000256" key="3">
    <source>
        <dbReference type="ARBA" id="ARBA00007812"/>
    </source>
</evidence>
<evidence type="ECO:0000256" key="5">
    <source>
        <dbReference type="ARBA" id="ARBA00022605"/>
    </source>
</evidence>
<evidence type="ECO:0000256" key="2">
    <source>
        <dbReference type="ARBA" id="ARBA00005025"/>
    </source>
</evidence>
<evidence type="ECO:0000259" key="17">
    <source>
        <dbReference type="Pfam" id="PF02776"/>
    </source>
</evidence>
<evidence type="ECO:0000313" key="18">
    <source>
        <dbReference type="EMBL" id="NME50237.1"/>
    </source>
</evidence>
<dbReference type="GO" id="GO:0009099">
    <property type="term" value="P:L-valine biosynthetic process"/>
    <property type="evidence" value="ECO:0007669"/>
    <property type="project" value="UniProtKB-UniPathway"/>
</dbReference>
<feature type="domain" description="Thiamine pyrophosphate enzyme central" evidence="15">
    <location>
        <begin position="196"/>
        <end position="330"/>
    </location>
</feature>